<dbReference type="PANTHER" id="PTHR21559:SF21">
    <property type="entry name" value="DYSTROGLYCAN 1"/>
    <property type="match status" value="1"/>
</dbReference>
<evidence type="ECO:0000259" key="4">
    <source>
        <dbReference type="PROSITE" id="PS51699"/>
    </source>
</evidence>
<keyword evidence="2" id="KW-0812">Transmembrane</keyword>
<feature type="transmembrane region" description="Helical" evidence="2">
    <location>
        <begin position="510"/>
        <end position="533"/>
    </location>
</feature>
<dbReference type="GO" id="GO:0016011">
    <property type="term" value="C:dystroglycan complex"/>
    <property type="evidence" value="ECO:0007669"/>
    <property type="project" value="TreeGrafter"/>
</dbReference>
<dbReference type="GO" id="GO:0042383">
    <property type="term" value="C:sarcolemma"/>
    <property type="evidence" value="ECO:0007669"/>
    <property type="project" value="TreeGrafter"/>
</dbReference>
<feature type="chain" id="PRO_5043966583" description="Peptidase S72 domain-containing protein" evidence="3">
    <location>
        <begin position="31"/>
        <end position="623"/>
    </location>
</feature>
<feature type="region of interest" description="Disordered" evidence="1">
    <location>
        <begin position="203"/>
        <end position="231"/>
    </location>
</feature>
<dbReference type="GO" id="GO:0043236">
    <property type="term" value="F:laminin binding"/>
    <property type="evidence" value="ECO:0007669"/>
    <property type="project" value="TreeGrafter"/>
</dbReference>
<dbReference type="PROSITE" id="PS51699">
    <property type="entry name" value="SEA_DG"/>
    <property type="match status" value="1"/>
</dbReference>
<feature type="signal peptide" evidence="3">
    <location>
        <begin position="1"/>
        <end position="30"/>
    </location>
</feature>
<dbReference type="EMBL" id="BTSY01000004">
    <property type="protein sequence ID" value="GMT24718.1"/>
    <property type="molecule type" value="Genomic_DNA"/>
</dbReference>
<dbReference type="InterPro" id="IPR008465">
    <property type="entry name" value="DAG1_C"/>
</dbReference>
<dbReference type="GO" id="GO:0002009">
    <property type="term" value="P:morphogenesis of an epithelium"/>
    <property type="evidence" value="ECO:0007669"/>
    <property type="project" value="TreeGrafter"/>
</dbReference>
<comment type="caution">
    <text evidence="5">The sequence shown here is derived from an EMBL/GenBank/DDBJ whole genome shotgun (WGS) entry which is preliminary data.</text>
</comment>
<evidence type="ECO:0000313" key="5">
    <source>
        <dbReference type="EMBL" id="GMT24718.1"/>
    </source>
</evidence>
<evidence type="ECO:0000256" key="3">
    <source>
        <dbReference type="SAM" id="SignalP"/>
    </source>
</evidence>
<keyword evidence="3" id="KW-0732">Signal</keyword>
<feature type="region of interest" description="Disordered" evidence="1">
    <location>
        <begin position="536"/>
        <end position="623"/>
    </location>
</feature>
<keyword evidence="2" id="KW-1133">Transmembrane helix</keyword>
<reference evidence="5" key="1">
    <citation type="submission" date="2023-10" db="EMBL/GenBank/DDBJ databases">
        <title>Genome assembly of Pristionchus species.</title>
        <authorList>
            <person name="Yoshida K."/>
            <person name="Sommer R.J."/>
        </authorList>
    </citation>
    <scope>NUCLEOTIDE SEQUENCE</scope>
    <source>
        <strain evidence="5">RS5133</strain>
    </source>
</reference>
<dbReference type="GO" id="GO:0007411">
    <property type="term" value="P:axon guidance"/>
    <property type="evidence" value="ECO:0007669"/>
    <property type="project" value="TreeGrafter"/>
</dbReference>
<dbReference type="InterPro" id="IPR030398">
    <property type="entry name" value="SEA_DG_dom"/>
</dbReference>
<gene>
    <name evidence="5" type="ORF">PFISCL1PPCAC_16015</name>
</gene>
<dbReference type="Pfam" id="PF05454">
    <property type="entry name" value="DAG1"/>
    <property type="match status" value="1"/>
</dbReference>
<name>A0AAV5W2L3_9BILA</name>
<evidence type="ECO:0000313" key="6">
    <source>
        <dbReference type="Proteomes" id="UP001432322"/>
    </source>
</evidence>
<proteinExistence type="predicted"/>
<feature type="compositionally biased region" description="Pro residues" evidence="1">
    <location>
        <begin position="606"/>
        <end position="623"/>
    </location>
</feature>
<feature type="region of interest" description="Disordered" evidence="1">
    <location>
        <begin position="483"/>
        <end position="503"/>
    </location>
</feature>
<accession>A0AAV5W2L3</accession>
<protein>
    <recommendedName>
        <fullName evidence="4">Peptidase S72 domain-containing protein</fullName>
    </recommendedName>
</protein>
<keyword evidence="2" id="KW-0472">Membrane</keyword>
<organism evidence="5 6">
    <name type="scientific">Pristionchus fissidentatus</name>
    <dbReference type="NCBI Taxonomy" id="1538716"/>
    <lineage>
        <taxon>Eukaryota</taxon>
        <taxon>Metazoa</taxon>
        <taxon>Ecdysozoa</taxon>
        <taxon>Nematoda</taxon>
        <taxon>Chromadorea</taxon>
        <taxon>Rhabditida</taxon>
        <taxon>Rhabditina</taxon>
        <taxon>Diplogasteromorpha</taxon>
        <taxon>Diplogasteroidea</taxon>
        <taxon>Neodiplogasteridae</taxon>
        <taxon>Pristionchus</taxon>
    </lineage>
</organism>
<sequence>MRGATDRAAAMTRLPSLCLLLALTISTALAAPVNKEEVFIGEPREISIPVNAKVSGPIDMPLPSWIVREGDKLRLIAPPDADKSNIVVVGDMTMEVVVRENVPTGCISGDEWADAVVEGAPMEHWDIVAKMVDNIGDVSMDDVRILPYEYALAYRKVTERDPEVSKGDTMIAVKSKCGLSVAPVIEEMVGAELYHVSIAKGSIPSRSSRNEDTNSILSSLSESSTDEPVGEELMMKKETTTLPSTTTTRVSRSTPVALVSIKSIECKQGAYCEGELEGKTFLGGDGGIHTFDLAIDSISDNGGAVRPWVIKKGEKRAIGVIPLAAGQHTYRLMGEDKQGKKVSAPFSIVVTEEAAKNHQFKMTMHSLPQEPEFLKKTITKLAGFLRRNADEIRAVDVTRPTPTTAVISYWNSSLPTTSCPTKEVAQWLRVLHHKHGEELNNDFVKAFDNKPVIHPKRLEVQWLGACEEVAAAAAAGSGVATGGAAAGAAGRKKEGEEPTAQETEGSLSTLVIVVCLLALLLAVLIIVVCCVGCKRQKTHKGSPNDYMSKGTPVVFPDEVDDEHADIPASAPMLVKEERPPLRVSEHSNPLYKPPPPLTAHHASSPRPTPTPSSHKLPPPYVPP</sequence>
<dbReference type="GO" id="GO:0021675">
    <property type="term" value="P:nerve development"/>
    <property type="evidence" value="ECO:0007669"/>
    <property type="project" value="TreeGrafter"/>
</dbReference>
<dbReference type="PANTHER" id="PTHR21559">
    <property type="entry name" value="DYSTROGLYCAN-RELATED"/>
    <property type="match status" value="1"/>
</dbReference>
<dbReference type="AlphaFoldDB" id="A0AAV5W2L3"/>
<feature type="domain" description="Peptidase S72" evidence="4">
    <location>
        <begin position="341"/>
        <end position="465"/>
    </location>
</feature>
<evidence type="ECO:0000256" key="1">
    <source>
        <dbReference type="SAM" id="MobiDB-lite"/>
    </source>
</evidence>
<dbReference type="Proteomes" id="UP001432322">
    <property type="component" value="Unassembled WGS sequence"/>
</dbReference>
<feature type="compositionally biased region" description="Basic and acidic residues" evidence="1">
    <location>
        <begin position="574"/>
        <end position="585"/>
    </location>
</feature>
<evidence type="ECO:0000256" key="2">
    <source>
        <dbReference type="SAM" id="Phobius"/>
    </source>
</evidence>
<keyword evidence="6" id="KW-1185">Reference proteome</keyword>